<dbReference type="InterPro" id="IPR050281">
    <property type="entry name" value="Flavin_monoamine_oxidase"/>
</dbReference>
<dbReference type="InterPro" id="IPR036188">
    <property type="entry name" value="FAD/NAD-bd_sf"/>
</dbReference>
<organism evidence="3 4">
    <name type="scientific">Tribolium castaneum</name>
    <name type="common">Red flour beetle</name>
    <dbReference type="NCBI Taxonomy" id="7070"/>
    <lineage>
        <taxon>Eukaryota</taxon>
        <taxon>Metazoa</taxon>
        <taxon>Ecdysozoa</taxon>
        <taxon>Arthropoda</taxon>
        <taxon>Hexapoda</taxon>
        <taxon>Insecta</taxon>
        <taxon>Pterygota</taxon>
        <taxon>Neoptera</taxon>
        <taxon>Endopterygota</taxon>
        <taxon>Coleoptera</taxon>
        <taxon>Polyphaga</taxon>
        <taxon>Cucujiformia</taxon>
        <taxon>Tenebrionidae</taxon>
        <taxon>Tenebrionidae incertae sedis</taxon>
        <taxon>Tribolium</taxon>
    </lineage>
</organism>
<dbReference type="AlphaFoldDB" id="D6WRC0"/>
<keyword evidence="1" id="KW-0732">Signal</keyword>
<dbReference type="Gene3D" id="3.90.660.10">
    <property type="match status" value="1"/>
</dbReference>
<dbReference type="FunCoup" id="D6WRC0">
    <property type="interactions" value="76"/>
</dbReference>
<dbReference type="GO" id="GO:0046592">
    <property type="term" value="F:polyamine oxidase activity"/>
    <property type="evidence" value="ECO:0000318"/>
    <property type="project" value="GO_Central"/>
</dbReference>
<sequence>MKLLKLFLVVFLQIYAKATPSVLIVGSGPAGIAAATRLLEHNHKNIRVLEAENRIGGRINSVFFGQAFVDLGAESCHGQKGNVVYDMVKNLGVLKHVDGPRSVYHSSRKEIVFGDELLRIIDGIYGPDGQRDEDEGKSVGHYCLDKYNASIYDKYRNDAEKFEIAKASVDLFHHIVLSYEGAFSWFEPSAKSDYRDCEGDLSLNWNGLGYKTVLEVMMKKFPNPSEQLPFDETVLLNKEVVKVFWNDSSSHNAVTVYCSDHSSYTADHVIFTPSIGVLKERHETMFTPQLSEAKKDAIKHIGFGAVMKIAMFFKHRWWESERNFTGFHFVWSEGDKSRAFKEFPEGPLKDGHSWLTEFFCVVPVDRNPNVLVGWLTGSMVPEIELMTNETLIDGLEFVLNKFLGHKYNITGPDSIIRTYWHTNPHFRGSYSYQTVEARKDKITAEMELAKPVLNLEGRPILQFAGEASHPYFYSTVHGAIETGFREADRIINSYK</sequence>
<dbReference type="InterPro" id="IPR002937">
    <property type="entry name" value="Amino_oxidase"/>
</dbReference>
<dbReference type="STRING" id="7070.D6WRC0"/>
<dbReference type="Proteomes" id="UP000007266">
    <property type="component" value="Linkage group 7"/>
</dbReference>
<protein>
    <submittedName>
        <fullName evidence="3">Protein anon-37Cs-like Protein</fullName>
    </submittedName>
</protein>
<dbReference type="PhylomeDB" id="D6WRC0"/>
<proteinExistence type="predicted"/>
<gene>
    <name evidence="3" type="primary">AUGUSTUS-3.0.2_09452</name>
    <name evidence="3" type="ORF">TcasGA2_TC009452</name>
</gene>
<dbReference type="HOGENOM" id="CLU_004498_2_3_1"/>
<dbReference type="PANTHER" id="PTHR10742">
    <property type="entry name" value="FLAVIN MONOAMINE OXIDASE"/>
    <property type="match status" value="1"/>
</dbReference>
<reference evidence="3 4" key="2">
    <citation type="journal article" date="2010" name="Nucleic Acids Res.">
        <title>BeetleBase in 2010: revisions to provide comprehensive genomic information for Tribolium castaneum.</title>
        <authorList>
            <person name="Kim H.S."/>
            <person name="Murphy T."/>
            <person name="Xia J."/>
            <person name="Caragea D."/>
            <person name="Park Y."/>
            <person name="Beeman R.W."/>
            <person name="Lorenzen M.D."/>
            <person name="Butcher S."/>
            <person name="Manak J.R."/>
            <person name="Brown S.J."/>
        </authorList>
    </citation>
    <scope>GENOME REANNOTATION</scope>
    <source>
        <strain evidence="3 4">Georgia GA2</strain>
    </source>
</reference>
<name>D6WRC0_TRICA</name>
<dbReference type="SUPFAM" id="SSF51905">
    <property type="entry name" value="FAD/NAD(P)-binding domain"/>
    <property type="match status" value="1"/>
</dbReference>
<evidence type="ECO:0000313" key="3">
    <source>
        <dbReference type="EMBL" id="EFA06545.1"/>
    </source>
</evidence>
<accession>D6WRC0</accession>
<evidence type="ECO:0000313" key="4">
    <source>
        <dbReference type="Proteomes" id="UP000007266"/>
    </source>
</evidence>
<keyword evidence="4" id="KW-1185">Reference proteome</keyword>
<evidence type="ECO:0000256" key="1">
    <source>
        <dbReference type="SAM" id="SignalP"/>
    </source>
</evidence>
<reference evidence="3 4" key="1">
    <citation type="journal article" date="2008" name="Nature">
        <title>The genome of the model beetle and pest Tribolium castaneum.</title>
        <authorList>
            <consortium name="Tribolium Genome Sequencing Consortium"/>
            <person name="Richards S."/>
            <person name="Gibbs R.A."/>
            <person name="Weinstock G.M."/>
            <person name="Brown S.J."/>
            <person name="Denell R."/>
            <person name="Beeman R.W."/>
            <person name="Gibbs R."/>
            <person name="Beeman R.W."/>
            <person name="Brown S.J."/>
            <person name="Bucher G."/>
            <person name="Friedrich M."/>
            <person name="Grimmelikhuijzen C.J."/>
            <person name="Klingler M."/>
            <person name="Lorenzen M."/>
            <person name="Richards S."/>
            <person name="Roth S."/>
            <person name="Schroder R."/>
            <person name="Tautz D."/>
            <person name="Zdobnov E.M."/>
            <person name="Muzny D."/>
            <person name="Gibbs R.A."/>
            <person name="Weinstock G.M."/>
            <person name="Attaway T."/>
            <person name="Bell S."/>
            <person name="Buhay C.J."/>
            <person name="Chandrabose M.N."/>
            <person name="Chavez D."/>
            <person name="Clerk-Blankenburg K.P."/>
            <person name="Cree A."/>
            <person name="Dao M."/>
            <person name="Davis C."/>
            <person name="Chacko J."/>
            <person name="Dinh H."/>
            <person name="Dugan-Rocha S."/>
            <person name="Fowler G."/>
            <person name="Garner T.T."/>
            <person name="Garnes J."/>
            <person name="Gnirke A."/>
            <person name="Hawes A."/>
            <person name="Hernandez J."/>
            <person name="Hines S."/>
            <person name="Holder M."/>
            <person name="Hume J."/>
            <person name="Jhangiani S.N."/>
            <person name="Joshi V."/>
            <person name="Khan Z.M."/>
            <person name="Jackson L."/>
            <person name="Kovar C."/>
            <person name="Kowis A."/>
            <person name="Lee S."/>
            <person name="Lewis L.R."/>
            <person name="Margolis J."/>
            <person name="Morgan M."/>
            <person name="Nazareth L.V."/>
            <person name="Nguyen N."/>
            <person name="Okwuonu G."/>
            <person name="Parker D."/>
            <person name="Richards S."/>
            <person name="Ruiz S.J."/>
            <person name="Santibanez J."/>
            <person name="Savard J."/>
            <person name="Scherer S.E."/>
            <person name="Schneider B."/>
            <person name="Sodergren E."/>
            <person name="Tautz D."/>
            <person name="Vattahil S."/>
            <person name="Villasana D."/>
            <person name="White C.S."/>
            <person name="Wright R."/>
            <person name="Park Y."/>
            <person name="Beeman R.W."/>
            <person name="Lord J."/>
            <person name="Oppert B."/>
            <person name="Lorenzen M."/>
            <person name="Brown S."/>
            <person name="Wang L."/>
            <person name="Savard J."/>
            <person name="Tautz D."/>
            <person name="Richards S."/>
            <person name="Weinstock G."/>
            <person name="Gibbs R.A."/>
            <person name="Liu Y."/>
            <person name="Worley K."/>
            <person name="Weinstock G."/>
            <person name="Elsik C.G."/>
            <person name="Reese J.T."/>
            <person name="Elhaik E."/>
            <person name="Landan G."/>
            <person name="Graur D."/>
            <person name="Arensburger P."/>
            <person name="Atkinson P."/>
            <person name="Beeman R.W."/>
            <person name="Beidler J."/>
            <person name="Brown S.J."/>
            <person name="Demuth J.P."/>
            <person name="Drury D.W."/>
            <person name="Du Y.Z."/>
            <person name="Fujiwara H."/>
            <person name="Lorenzen M."/>
            <person name="Maselli V."/>
            <person name="Osanai M."/>
            <person name="Park Y."/>
            <person name="Robertson H.M."/>
            <person name="Tu Z."/>
            <person name="Wang J.J."/>
            <person name="Wang S."/>
            <person name="Richards S."/>
            <person name="Song H."/>
            <person name="Zhang L."/>
            <person name="Sodergren E."/>
            <person name="Werner D."/>
            <person name="Stanke M."/>
            <person name="Morgenstern B."/>
            <person name="Solovyev V."/>
            <person name="Kosarev P."/>
            <person name="Brown G."/>
            <person name="Chen H.C."/>
            <person name="Ermolaeva O."/>
            <person name="Hlavina W."/>
            <person name="Kapustin Y."/>
            <person name="Kiryutin B."/>
            <person name="Kitts P."/>
            <person name="Maglott D."/>
            <person name="Pruitt K."/>
            <person name="Sapojnikov V."/>
            <person name="Souvorov A."/>
            <person name="Mackey A.J."/>
            <person name="Waterhouse R.M."/>
            <person name="Wyder S."/>
            <person name="Zdobnov E.M."/>
            <person name="Zdobnov E.M."/>
            <person name="Wyder S."/>
            <person name="Kriventseva E.V."/>
            <person name="Kadowaki T."/>
            <person name="Bork P."/>
            <person name="Aranda M."/>
            <person name="Bao R."/>
            <person name="Beermann A."/>
            <person name="Berns N."/>
            <person name="Bolognesi R."/>
            <person name="Bonneton F."/>
            <person name="Bopp D."/>
            <person name="Brown S.J."/>
            <person name="Bucher G."/>
            <person name="Butts T."/>
            <person name="Chaumot A."/>
            <person name="Denell R.E."/>
            <person name="Ferrier D.E."/>
            <person name="Friedrich M."/>
            <person name="Gordon C.M."/>
            <person name="Jindra M."/>
            <person name="Klingler M."/>
            <person name="Lan Q."/>
            <person name="Lattorff H.M."/>
            <person name="Laudet V."/>
            <person name="von Levetsow C."/>
            <person name="Liu Z."/>
            <person name="Lutz R."/>
            <person name="Lynch J.A."/>
            <person name="da Fonseca R.N."/>
            <person name="Posnien N."/>
            <person name="Reuter R."/>
            <person name="Roth S."/>
            <person name="Savard J."/>
            <person name="Schinko J.B."/>
            <person name="Schmitt C."/>
            <person name="Schoppmeier M."/>
            <person name="Schroder R."/>
            <person name="Shippy T.D."/>
            <person name="Simonnet F."/>
            <person name="Marques-Souza H."/>
            <person name="Tautz D."/>
            <person name="Tomoyasu Y."/>
            <person name="Trauner J."/>
            <person name="Van der Zee M."/>
            <person name="Vervoort M."/>
            <person name="Wittkopp N."/>
            <person name="Wimmer E.A."/>
            <person name="Yang X."/>
            <person name="Jones A.K."/>
            <person name="Sattelle D.B."/>
            <person name="Ebert P.R."/>
            <person name="Nelson D."/>
            <person name="Scott J.G."/>
            <person name="Beeman R.W."/>
            <person name="Muthukrishnan S."/>
            <person name="Kramer K.J."/>
            <person name="Arakane Y."/>
            <person name="Beeman R.W."/>
            <person name="Zhu Q."/>
            <person name="Hogenkamp D."/>
            <person name="Dixit R."/>
            <person name="Oppert B."/>
            <person name="Jiang H."/>
            <person name="Zou Z."/>
            <person name="Marshall J."/>
            <person name="Elpidina E."/>
            <person name="Vinokurov K."/>
            <person name="Oppert C."/>
            <person name="Zou Z."/>
            <person name="Evans J."/>
            <person name="Lu Z."/>
            <person name="Zhao P."/>
            <person name="Sumathipala N."/>
            <person name="Altincicek B."/>
            <person name="Vilcinskas A."/>
            <person name="Williams M."/>
            <person name="Hultmark D."/>
            <person name="Hetru C."/>
            <person name="Jiang H."/>
            <person name="Grimmelikhuijzen C.J."/>
            <person name="Hauser F."/>
            <person name="Cazzamali G."/>
            <person name="Williamson M."/>
            <person name="Park Y."/>
            <person name="Li B."/>
            <person name="Tanaka Y."/>
            <person name="Predel R."/>
            <person name="Neupert S."/>
            <person name="Schachtner J."/>
            <person name="Verleyen P."/>
            <person name="Raible F."/>
            <person name="Bork P."/>
            <person name="Friedrich M."/>
            <person name="Walden K.K."/>
            <person name="Robertson H.M."/>
            <person name="Angeli S."/>
            <person name="Foret S."/>
            <person name="Bucher G."/>
            <person name="Schuetz S."/>
            <person name="Maleszka R."/>
            <person name="Wimmer E.A."/>
            <person name="Beeman R.W."/>
            <person name="Lorenzen M."/>
            <person name="Tomoyasu Y."/>
            <person name="Miller S.C."/>
            <person name="Grossmann D."/>
            <person name="Bucher G."/>
        </authorList>
    </citation>
    <scope>NUCLEOTIDE SEQUENCE [LARGE SCALE GENOMIC DNA]</scope>
    <source>
        <strain evidence="3 4">Georgia GA2</strain>
    </source>
</reference>
<dbReference type="SUPFAM" id="SSF54373">
    <property type="entry name" value="FAD-linked reductases, C-terminal domain"/>
    <property type="match status" value="1"/>
</dbReference>
<dbReference type="PANTHER" id="PTHR10742:SF398">
    <property type="entry name" value="AMINE OXIDASE DOMAIN-CONTAINING PROTEIN-RELATED"/>
    <property type="match status" value="1"/>
</dbReference>
<feature type="chain" id="PRO_5003089735" evidence="1">
    <location>
        <begin position="19"/>
        <end position="495"/>
    </location>
</feature>
<dbReference type="GO" id="GO:0005737">
    <property type="term" value="C:cytoplasm"/>
    <property type="evidence" value="ECO:0000318"/>
    <property type="project" value="GO_Central"/>
</dbReference>
<feature type="signal peptide" evidence="1">
    <location>
        <begin position="1"/>
        <end position="18"/>
    </location>
</feature>
<dbReference type="Pfam" id="PF01593">
    <property type="entry name" value="Amino_oxidase"/>
    <property type="match status" value="1"/>
</dbReference>
<dbReference type="Gene3D" id="3.50.50.60">
    <property type="entry name" value="FAD/NAD(P)-binding domain"/>
    <property type="match status" value="1"/>
</dbReference>
<feature type="domain" description="Amine oxidase" evidence="2">
    <location>
        <begin position="30"/>
        <end position="491"/>
    </location>
</feature>
<dbReference type="EMBL" id="KQ971351">
    <property type="protein sequence ID" value="EFA06545.1"/>
    <property type="molecule type" value="Genomic_DNA"/>
</dbReference>
<dbReference type="PRINTS" id="PR00419">
    <property type="entry name" value="ADXRDTASE"/>
</dbReference>
<evidence type="ECO:0000259" key="2">
    <source>
        <dbReference type="Pfam" id="PF01593"/>
    </source>
</evidence>
<dbReference type="OMA" id="MKFADNY"/>
<dbReference type="eggNOG" id="KOG0685">
    <property type="taxonomic scope" value="Eukaryota"/>
</dbReference>
<dbReference type="InParanoid" id="D6WRC0"/>